<name>A0A5J4PJ00_9ZZZZ</name>
<dbReference type="EMBL" id="SNRY01008285">
    <property type="protein sequence ID" value="KAA6308820.1"/>
    <property type="molecule type" value="Genomic_DNA"/>
</dbReference>
<gene>
    <name evidence="2" type="ORF">EZS27_039581</name>
</gene>
<keyword evidence="1" id="KW-0472">Membrane</keyword>
<evidence type="ECO:0000256" key="1">
    <source>
        <dbReference type="SAM" id="Phobius"/>
    </source>
</evidence>
<feature type="transmembrane region" description="Helical" evidence="1">
    <location>
        <begin position="45"/>
        <end position="62"/>
    </location>
</feature>
<protein>
    <submittedName>
        <fullName evidence="2">Uncharacterized protein</fullName>
    </submittedName>
</protein>
<accession>A0A5J4PJ00</accession>
<sequence length="63" mass="7228">MKKENDAITCLFRSRLDSAEMPVRTDLWAKLERDIPIAIHHRRTVFLRFAATASVLLILMGTS</sequence>
<reference evidence="2" key="1">
    <citation type="submission" date="2019-03" db="EMBL/GenBank/DDBJ databases">
        <title>Single cell metagenomics reveals metabolic interactions within the superorganism composed of flagellate Streblomastix strix and complex community of Bacteroidetes bacteria on its surface.</title>
        <authorList>
            <person name="Treitli S.C."/>
            <person name="Kolisko M."/>
            <person name="Husnik F."/>
            <person name="Keeling P."/>
            <person name="Hampl V."/>
        </authorList>
    </citation>
    <scope>NUCLEOTIDE SEQUENCE</scope>
    <source>
        <strain evidence="2">STM</strain>
    </source>
</reference>
<organism evidence="2">
    <name type="scientific">termite gut metagenome</name>
    <dbReference type="NCBI Taxonomy" id="433724"/>
    <lineage>
        <taxon>unclassified sequences</taxon>
        <taxon>metagenomes</taxon>
        <taxon>organismal metagenomes</taxon>
    </lineage>
</organism>
<comment type="caution">
    <text evidence="2">The sequence shown here is derived from an EMBL/GenBank/DDBJ whole genome shotgun (WGS) entry which is preliminary data.</text>
</comment>
<keyword evidence="1" id="KW-1133">Transmembrane helix</keyword>
<evidence type="ECO:0000313" key="2">
    <source>
        <dbReference type="EMBL" id="KAA6308820.1"/>
    </source>
</evidence>
<feature type="non-terminal residue" evidence="2">
    <location>
        <position position="63"/>
    </location>
</feature>
<proteinExistence type="predicted"/>
<dbReference type="AlphaFoldDB" id="A0A5J4PJ00"/>
<keyword evidence="1" id="KW-0812">Transmembrane</keyword>